<dbReference type="InterPro" id="IPR036383">
    <property type="entry name" value="TSP1_rpt_sf"/>
</dbReference>
<dbReference type="Proteomes" id="UP000727407">
    <property type="component" value="Unassembled WGS sequence"/>
</dbReference>
<dbReference type="InterPro" id="IPR050941">
    <property type="entry name" value="CCN"/>
</dbReference>
<protein>
    <submittedName>
        <fullName evidence="9">WNT1-inducible-signaling pathway protein 2</fullName>
    </submittedName>
</protein>
<dbReference type="PROSITE" id="PS01208">
    <property type="entry name" value="VWFC_1"/>
    <property type="match status" value="1"/>
</dbReference>
<evidence type="ECO:0000259" key="7">
    <source>
        <dbReference type="PROSITE" id="PS50184"/>
    </source>
</evidence>
<keyword evidence="5" id="KW-1015">Disulfide bond</keyword>
<evidence type="ECO:0000256" key="3">
    <source>
        <dbReference type="ARBA" id="ARBA00022525"/>
    </source>
</evidence>
<organism evidence="9 10">
    <name type="scientific">Clarias magur</name>
    <name type="common">Asian catfish</name>
    <name type="synonym">Macropteronotus magur</name>
    <dbReference type="NCBI Taxonomy" id="1594786"/>
    <lineage>
        <taxon>Eukaryota</taxon>
        <taxon>Metazoa</taxon>
        <taxon>Chordata</taxon>
        <taxon>Craniata</taxon>
        <taxon>Vertebrata</taxon>
        <taxon>Euteleostomi</taxon>
        <taxon>Actinopterygii</taxon>
        <taxon>Neopterygii</taxon>
        <taxon>Teleostei</taxon>
        <taxon>Ostariophysi</taxon>
        <taxon>Siluriformes</taxon>
        <taxon>Clariidae</taxon>
        <taxon>Clarias</taxon>
    </lineage>
</organism>
<dbReference type="PANTHER" id="PTHR11348:SF22">
    <property type="entry name" value="CCN FAMILY MEMBER 5"/>
    <property type="match status" value="1"/>
</dbReference>
<dbReference type="PROSITE" id="PS50092">
    <property type="entry name" value="TSP1"/>
    <property type="match status" value="1"/>
</dbReference>
<evidence type="ECO:0000256" key="4">
    <source>
        <dbReference type="ARBA" id="ARBA00022729"/>
    </source>
</evidence>
<dbReference type="PROSITE" id="PS51323">
    <property type="entry name" value="IGFBP_N_2"/>
    <property type="match status" value="1"/>
</dbReference>
<dbReference type="InterPro" id="IPR001007">
    <property type="entry name" value="VWF_dom"/>
</dbReference>
<evidence type="ECO:0000313" key="9">
    <source>
        <dbReference type="EMBL" id="KAF5889663.1"/>
    </source>
</evidence>
<dbReference type="SMART" id="SM00214">
    <property type="entry name" value="VWC"/>
    <property type="match status" value="1"/>
</dbReference>
<dbReference type="SMART" id="SM00209">
    <property type="entry name" value="TSP1"/>
    <property type="match status" value="1"/>
</dbReference>
<evidence type="ECO:0000256" key="2">
    <source>
        <dbReference type="ARBA" id="ARBA00008125"/>
    </source>
</evidence>
<dbReference type="InterPro" id="IPR000884">
    <property type="entry name" value="TSP1_rpt"/>
</dbReference>
<feature type="chain" id="PRO_5035158107" evidence="6">
    <location>
        <begin position="27"/>
        <end position="252"/>
    </location>
</feature>
<dbReference type="InterPro" id="IPR017891">
    <property type="entry name" value="Insulin_GF-bd_Cys-rich_CS"/>
</dbReference>
<dbReference type="InterPro" id="IPR043973">
    <property type="entry name" value="TSP1_CCN"/>
</dbReference>
<feature type="domain" description="VWFC" evidence="7">
    <location>
        <begin position="100"/>
        <end position="166"/>
    </location>
</feature>
<dbReference type="GO" id="GO:0005615">
    <property type="term" value="C:extracellular space"/>
    <property type="evidence" value="ECO:0007669"/>
    <property type="project" value="TreeGrafter"/>
</dbReference>
<keyword evidence="4 6" id="KW-0732">Signal</keyword>
<dbReference type="AlphaFoldDB" id="A0A8J4TFX9"/>
<dbReference type="SUPFAM" id="SSF82895">
    <property type="entry name" value="TSP-1 type 1 repeat"/>
    <property type="match status" value="1"/>
</dbReference>
<dbReference type="Pfam" id="PF19035">
    <property type="entry name" value="TSP1_CCN"/>
    <property type="match status" value="1"/>
</dbReference>
<dbReference type="Gene3D" id="2.20.100.10">
    <property type="entry name" value="Thrombospondin type-1 (TSP1) repeat"/>
    <property type="match status" value="1"/>
</dbReference>
<dbReference type="Pfam" id="PF00093">
    <property type="entry name" value="VWC"/>
    <property type="match status" value="1"/>
</dbReference>
<dbReference type="InterPro" id="IPR009030">
    <property type="entry name" value="Growth_fac_rcpt_cys_sf"/>
</dbReference>
<comment type="caution">
    <text evidence="9">The sequence shown here is derived from an EMBL/GenBank/DDBJ whole genome shotgun (WGS) entry which is preliminary data.</text>
</comment>
<name>A0A8J4TFX9_CLAMG</name>
<dbReference type="GO" id="GO:0008201">
    <property type="term" value="F:heparin binding"/>
    <property type="evidence" value="ECO:0007669"/>
    <property type="project" value="TreeGrafter"/>
</dbReference>
<dbReference type="PROSITE" id="PS00222">
    <property type="entry name" value="IGFBP_N_1"/>
    <property type="match status" value="1"/>
</dbReference>
<dbReference type="GO" id="GO:0005178">
    <property type="term" value="F:integrin binding"/>
    <property type="evidence" value="ECO:0007669"/>
    <property type="project" value="TreeGrafter"/>
</dbReference>
<dbReference type="SUPFAM" id="SSF57184">
    <property type="entry name" value="Growth factor receptor domain"/>
    <property type="match status" value="1"/>
</dbReference>
<feature type="non-terminal residue" evidence="9">
    <location>
        <position position="252"/>
    </location>
</feature>
<proteinExistence type="inferred from homology"/>
<dbReference type="GO" id="GO:0045597">
    <property type="term" value="P:positive regulation of cell differentiation"/>
    <property type="evidence" value="ECO:0007669"/>
    <property type="project" value="TreeGrafter"/>
</dbReference>
<evidence type="ECO:0000259" key="8">
    <source>
        <dbReference type="PROSITE" id="PS51323"/>
    </source>
</evidence>
<dbReference type="OrthoDB" id="365605at2759"/>
<feature type="domain" description="IGFBP N-terminal" evidence="8">
    <location>
        <begin position="21"/>
        <end position="97"/>
    </location>
</feature>
<dbReference type="GO" id="GO:0007165">
    <property type="term" value="P:signal transduction"/>
    <property type="evidence" value="ECO:0007669"/>
    <property type="project" value="InterPro"/>
</dbReference>
<dbReference type="PANTHER" id="PTHR11348">
    <property type="entry name" value="CONNECTIVE TISSUE GROWTH FACTOR-RELATED"/>
    <property type="match status" value="1"/>
</dbReference>
<comment type="similarity">
    <text evidence="2">Belongs to the CCN family.</text>
</comment>
<keyword evidence="3" id="KW-0964">Secreted</keyword>
<accession>A0A8J4TFX9</accession>
<dbReference type="EMBL" id="QNUK01000781">
    <property type="protein sequence ID" value="KAF5889663.1"/>
    <property type="molecule type" value="Genomic_DNA"/>
</dbReference>
<keyword evidence="10" id="KW-1185">Reference proteome</keyword>
<gene>
    <name evidence="9" type="primary">wisp2</name>
    <name evidence="9" type="ORF">DAT39_020636</name>
</gene>
<evidence type="ECO:0000256" key="5">
    <source>
        <dbReference type="ARBA" id="ARBA00023157"/>
    </source>
</evidence>
<reference evidence="9" key="1">
    <citation type="submission" date="2020-07" db="EMBL/GenBank/DDBJ databases">
        <title>Clarias magur genome sequencing, assembly and annotation.</title>
        <authorList>
            <person name="Kushwaha B."/>
            <person name="Kumar R."/>
            <person name="Das P."/>
            <person name="Joshi C.G."/>
            <person name="Kumar D."/>
            <person name="Nagpure N.S."/>
            <person name="Pandey M."/>
            <person name="Agarwal S."/>
            <person name="Srivastava S."/>
            <person name="Singh M."/>
            <person name="Sahoo L."/>
            <person name="Jayasankar P."/>
            <person name="Meher P.K."/>
            <person name="Koringa P.G."/>
            <person name="Iquebal M.A."/>
            <person name="Das S.P."/>
            <person name="Bit A."/>
            <person name="Patnaik S."/>
            <person name="Patel N."/>
            <person name="Shah T.M."/>
            <person name="Hinsu A."/>
            <person name="Jena J.K."/>
        </authorList>
    </citation>
    <scope>NUCLEOTIDE SEQUENCE</scope>
    <source>
        <strain evidence="9">CIFAMagur01</strain>
        <tissue evidence="9">Testis</tissue>
    </source>
</reference>
<dbReference type="GO" id="GO:0031012">
    <property type="term" value="C:extracellular matrix"/>
    <property type="evidence" value="ECO:0007669"/>
    <property type="project" value="TreeGrafter"/>
</dbReference>
<evidence type="ECO:0000313" key="10">
    <source>
        <dbReference type="Proteomes" id="UP000727407"/>
    </source>
</evidence>
<evidence type="ECO:0000256" key="1">
    <source>
        <dbReference type="ARBA" id="ARBA00004613"/>
    </source>
</evidence>
<dbReference type="InterPro" id="IPR000867">
    <property type="entry name" value="IGFBP-like"/>
</dbReference>
<dbReference type="SUPFAM" id="SSF57603">
    <property type="entry name" value="FnI-like domain"/>
    <property type="match status" value="1"/>
</dbReference>
<sequence>MDKKVQNTYTLLAQAVLLYLCSQVCCQQCAKPCQCPSSVPVCPDGVALVQDGCGCCQVCARQKGEACTDILVCDKQQGLECDYSASYPGDPGECVSQEDLRCELHGVSYQDGEVFQPSCTTQCKCSGGGLTCVPLCPEDIRLPSSDCPYPHRVQLPGKCCKEWVCENLDNRVLQNDQTAYSHANAITALPGYRTSPSINCIYQSTEWSACSRTCGQGISTRVSNQNAACRPEQQIRMCNIRPCQAFPHQRPV</sequence>
<dbReference type="SMART" id="SM00121">
    <property type="entry name" value="IB"/>
    <property type="match status" value="1"/>
</dbReference>
<feature type="signal peptide" evidence="6">
    <location>
        <begin position="1"/>
        <end position="26"/>
    </location>
</feature>
<dbReference type="Pfam" id="PF00219">
    <property type="entry name" value="IGFBP"/>
    <property type="match status" value="1"/>
</dbReference>
<dbReference type="GO" id="GO:0007155">
    <property type="term" value="P:cell adhesion"/>
    <property type="evidence" value="ECO:0007669"/>
    <property type="project" value="TreeGrafter"/>
</dbReference>
<evidence type="ECO:0000256" key="6">
    <source>
        <dbReference type="SAM" id="SignalP"/>
    </source>
</evidence>
<dbReference type="PROSITE" id="PS50184">
    <property type="entry name" value="VWFC_2"/>
    <property type="match status" value="1"/>
</dbReference>
<comment type="subcellular location">
    <subcellularLocation>
        <location evidence="1">Secreted</location>
    </subcellularLocation>
</comment>